<sequence length="221" mass="23915">MASPSPASRSEPGIHVSLTHETLNPIATMAHVRSPSAGAIVLFAGTTRDTFSSRPVLDLQYQAYVPLALTTLYDIAAALKRKHSLHGIAVVHRLGGVPIGEESILIAVSSAHRQAAWRAGEECLEEVKARAEIWKLERFVDDEGGVWRANRDGAIGVREAEEKRAVEEQTKQKGNEKGDGVEGEEEREGEETMPQGPIIRPRRPGEVGHGAVVNSQPNAPL</sequence>
<evidence type="ECO:0000256" key="5">
    <source>
        <dbReference type="SAM" id="MobiDB-lite"/>
    </source>
</evidence>
<dbReference type="EC" id="2.8.1.12" evidence="4"/>
<comment type="pathway">
    <text evidence="4">Cofactor biosynthesis; molybdopterin biosynthesis.</text>
</comment>
<name>A0A9W9CTM8_9PEZI</name>
<comment type="catalytic activity">
    <reaction evidence="4">
        <text>2 [molybdopterin-synthase sulfur-carrier protein]-C-terminal-Gly-aminoethanethioate + cyclic pyranopterin phosphate + H2O = molybdopterin + 2 [molybdopterin-synthase sulfur-carrier protein]-C-terminal Gly-Gly + 2 H(+)</text>
        <dbReference type="Rhea" id="RHEA:26333"/>
        <dbReference type="Rhea" id="RHEA-COMP:12202"/>
        <dbReference type="Rhea" id="RHEA-COMP:19907"/>
        <dbReference type="ChEBI" id="CHEBI:15377"/>
        <dbReference type="ChEBI" id="CHEBI:15378"/>
        <dbReference type="ChEBI" id="CHEBI:58698"/>
        <dbReference type="ChEBI" id="CHEBI:59648"/>
        <dbReference type="ChEBI" id="CHEBI:90778"/>
        <dbReference type="ChEBI" id="CHEBI:232372"/>
        <dbReference type="EC" id="2.8.1.12"/>
    </reaction>
</comment>
<feature type="binding site" evidence="4">
    <location>
        <begin position="135"/>
        <end position="137"/>
    </location>
    <ligand>
        <name>substrate</name>
    </ligand>
</feature>
<dbReference type="OrthoDB" id="5531344at2759"/>
<dbReference type="SUPFAM" id="SSF54690">
    <property type="entry name" value="Molybdopterin synthase subunit MoaE"/>
    <property type="match status" value="1"/>
</dbReference>
<dbReference type="InterPro" id="IPR003448">
    <property type="entry name" value="Mopterin_biosynth_MoaE"/>
</dbReference>
<gene>
    <name evidence="4" type="primary">cnxH</name>
    <name evidence="6" type="ORF">N0V93_009384</name>
</gene>
<comment type="function">
    <text evidence="4">Catalytic subunit of the molybdopterin synthase complex, a complex that catalyzes the conversion of precursor Z into molybdopterin. Acts by mediating the incorporation of 2 sulfur atoms from thiocarboxylated MOCS2A into precursor Z to generate a dithiolene group.</text>
</comment>
<comment type="caution">
    <text evidence="6">The sequence shown here is derived from an EMBL/GenBank/DDBJ whole genome shotgun (WGS) entry which is preliminary data.</text>
</comment>
<dbReference type="InterPro" id="IPR036563">
    <property type="entry name" value="MoaE_sf"/>
</dbReference>
<evidence type="ECO:0000256" key="2">
    <source>
        <dbReference type="ARBA" id="ARBA00022679"/>
    </source>
</evidence>
<evidence type="ECO:0000256" key="1">
    <source>
        <dbReference type="ARBA" id="ARBA00022490"/>
    </source>
</evidence>
<keyword evidence="3 4" id="KW-0501">Molybdenum cofactor biosynthesis</keyword>
<dbReference type="GO" id="GO:0006777">
    <property type="term" value="P:Mo-molybdopterin cofactor biosynthetic process"/>
    <property type="evidence" value="ECO:0007669"/>
    <property type="project" value="UniProtKB-UniRule"/>
</dbReference>
<dbReference type="AlphaFoldDB" id="A0A9W9CTM8"/>
<dbReference type="GO" id="GO:0030366">
    <property type="term" value="F:molybdopterin synthase activity"/>
    <property type="evidence" value="ECO:0007669"/>
    <property type="project" value="UniProtKB-UniRule"/>
</dbReference>
<reference evidence="6" key="1">
    <citation type="submission" date="2022-10" db="EMBL/GenBank/DDBJ databases">
        <title>Tapping the CABI collections for fungal endophytes: first genome assemblies for Collariella, Neodidymelliopsis, Ascochyta clinopodiicola, Didymella pomorum, Didymosphaeria variabile, Neocosmospora piperis and Neocucurbitaria cava.</title>
        <authorList>
            <person name="Hill R."/>
        </authorList>
    </citation>
    <scope>NUCLEOTIDE SEQUENCE</scope>
    <source>
        <strain evidence="6">IMI 355082</strain>
    </source>
</reference>
<comment type="subcellular location">
    <subcellularLocation>
        <location evidence="4">Cytoplasm</location>
    </subcellularLocation>
</comment>
<dbReference type="CDD" id="cd00756">
    <property type="entry name" value="MoaE"/>
    <property type="match status" value="1"/>
</dbReference>
<dbReference type="EMBL" id="JAPEVB010000006">
    <property type="protein sequence ID" value="KAJ4386487.1"/>
    <property type="molecule type" value="Genomic_DNA"/>
</dbReference>
<comment type="similarity">
    <text evidence="4">Belongs to the MoaE family. MOCS2B subfamily.</text>
</comment>
<accession>A0A9W9CTM8</accession>
<feature type="compositionally biased region" description="Basic and acidic residues" evidence="5">
    <location>
        <begin position="160"/>
        <end position="180"/>
    </location>
</feature>
<dbReference type="InterPro" id="IPR028888">
    <property type="entry name" value="MOCS2B_euk"/>
</dbReference>
<evidence type="ECO:0000256" key="3">
    <source>
        <dbReference type="ARBA" id="ARBA00023150"/>
    </source>
</evidence>
<dbReference type="GO" id="GO:1990140">
    <property type="term" value="C:molybdopterin synthase complex"/>
    <property type="evidence" value="ECO:0007669"/>
    <property type="project" value="UniProtKB-UniRule"/>
</dbReference>
<dbReference type="HAMAP" id="MF_03052">
    <property type="entry name" value="MOC2B"/>
    <property type="match status" value="1"/>
</dbReference>
<protein>
    <recommendedName>
        <fullName evidence="4">Molybdopterin synthase catalytic subunit</fullName>
        <ecNumber evidence="4">2.8.1.12</ecNumber>
    </recommendedName>
    <alternativeName>
        <fullName evidence="4">Common component for nitrate reductase and xanthine dehydrogenase protein H</fullName>
    </alternativeName>
    <alternativeName>
        <fullName evidence="4">Molybdenum cofactor synthesis protein 2 large subunit</fullName>
    </alternativeName>
    <alternativeName>
        <fullName evidence="4">Molybdenum cofactor synthesis protein 2B</fullName>
        <shortName evidence="4">MOCS2B</shortName>
    </alternativeName>
</protein>
<evidence type="ECO:0000313" key="7">
    <source>
        <dbReference type="Proteomes" id="UP001140453"/>
    </source>
</evidence>
<keyword evidence="2 4" id="KW-0808">Transferase</keyword>
<feature type="binding site" evidence="4">
    <location>
        <position position="128"/>
    </location>
    <ligand>
        <name>substrate</name>
    </ligand>
</feature>
<dbReference type="Proteomes" id="UP001140453">
    <property type="component" value="Unassembled WGS sequence"/>
</dbReference>
<keyword evidence="7" id="KW-1185">Reference proteome</keyword>
<feature type="region of interest" description="Disordered" evidence="5">
    <location>
        <begin position="160"/>
        <end position="221"/>
    </location>
</feature>
<proteinExistence type="inferred from homology"/>
<evidence type="ECO:0000313" key="6">
    <source>
        <dbReference type="EMBL" id="KAJ4386487.1"/>
    </source>
</evidence>
<feature type="compositionally biased region" description="Acidic residues" evidence="5">
    <location>
        <begin position="181"/>
        <end position="191"/>
    </location>
</feature>
<dbReference type="PANTHER" id="PTHR23404">
    <property type="entry name" value="MOLYBDOPTERIN SYNTHASE RELATED"/>
    <property type="match status" value="1"/>
</dbReference>
<dbReference type="Pfam" id="PF02391">
    <property type="entry name" value="MoaE"/>
    <property type="match status" value="1"/>
</dbReference>
<evidence type="ECO:0000256" key="4">
    <source>
        <dbReference type="HAMAP-Rule" id="MF_03052"/>
    </source>
</evidence>
<comment type="subunit">
    <text evidence="4">Heterotetramer; composed of 2 small (MOCS2A) and 2 large (MOCS2B) subunits.</text>
</comment>
<keyword evidence="1 4" id="KW-0963">Cytoplasm</keyword>
<dbReference type="Gene3D" id="3.90.1170.40">
    <property type="entry name" value="Molybdopterin biosynthesis MoaE subunit"/>
    <property type="match status" value="1"/>
</dbReference>
<organism evidence="6 7">
    <name type="scientific">Gnomoniopsis smithogilvyi</name>
    <dbReference type="NCBI Taxonomy" id="1191159"/>
    <lineage>
        <taxon>Eukaryota</taxon>
        <taxon>Fungi</taxon>
        <taxon>Dikarya</taxon>
        <taxon>Ascomycota</taxon>
        <taxon>Pezizomycotina</taxon>
        <taxon>Sordariomycetes</taxon>
        <taxon>Sordariomycetidae</taxon>
        <taxon>Diaporthales</taxon>
        <taxon>Gnomoniaceae</taxon>
        <taxon>Gnomoniopsis</taxon>
    </lineage>
</organism>
<feature type="binding site" evidence="4">
    <location>
        <begin position="112"/>
        <end position="113"/>
    </location>
    <ligand>
        <name>substrate</name>
    </ligand>
</feature>